<organism evidence="2 3">
    <name type="scientific">Rothia koreensis</name>
    <dbReference type="NCBI Taxonomy" id="592378"/>
    <lineage>
        <taxon>Bacteria</taxon>
        <taxon>Bacillati</taxon>
        <taxon>Actinomycetota</taxon>
        <taxon>Actinomycetes</taxon>
        <taxon>Micrococcales</taxon>
        <taxon>Micrococcaceae</taxon>
        <taxon>Rothia</taxon>
    </lineage>
</organism>
<evidence type="ECO:0000313" key="2">
    <source>
        <dbReference type="EMBL" id="MUN55835.1"/>
    </source>
</evidence>
<reference evidence="2 3" key="1">
    <citation type="submission" date="2019-12" db="EMBL/GenBank/DDBJ databases">
        <authorList>
            <person name="Li J."/>
            <person name="Shi Y."/>
            <person name="Xu G."/>
            <person name="Xiao D."/>
            <person name="Ran X."/>
        </authorList>
    </citation>
    <scope>NUCLEOTIDE SEQUENCE [LARGE SCALE GENOMIC DNA]</scope>
    <source>
        <strain evidence="2 3">JCM 15915</strain>
    </source>
</reference>
<accession>A0A7K1LL33</accession>
<dbReference type="RefSeq" id="WP_129316332.1">
    <property type="nucleotide sequence ID" value="NZ_JBITVH010000002.1"/>
</dbReference>
<dbReference type="Gene3D" id="1.10.530.10">
    <property type="match status" value="1"/>
</dbReference>
<evidence type="ECO:0000313" key="3">
    <source>
        <dbReference type="Proteomes" id="UP000462152"/>
    </source>
</evidence>
<proteinExistence type="predicted"/>
<dbReference type="SUPFAM" id="SSF53955">
    <property type="entry name" value="Lysozyme-like"/>
    <property type="match status" value="1"/>
</dbReference>
<feature type="domain" description="Transglycosylase SLT" evidence="1">
    <location>
        <begin position="80"/>
        <end position="191"/>
    </location>
</feature>
<gene>
    <name evidence="2" type="ORF">GMA10_11555</name>
</gene>
<dbReference type="InterPro" id="IPR023346">
    <property type="entry name" value="Lysozyme-like_dom_sf"/>
</dbReference>
<dbReference type="EMBL" id="WOGT01000009">
    <property type="protein sequence ID" value="MUN55835.1"/>
    <property type="molecule type" value="Genomic_DNA"/>
</dbReference>
<dbReference type="PANTHER" id="PTHR37423:SF2">
    <property type="entry name" value="MEMBRANE-BOUND LYTIC MUREIN TRANSGLYCOSYLASE C"/>
    <property type="match status" value="1"/>
</dbReference>
<dbReference type="Proteomes" id="UP000462152">
    <property type="component" value="Unassembled WGS sequence"/>
</dbReference>
<dbReference type="AlphaFoldDB" id="A0A7K1LL33"/>
<comment type="caution">
    <text evidence="2">The sequence shown here is derived from an EMBL/GenBank/DDBJ whole genome shotgun (WGS) entry which is preliminary data.</text>
</comment>
<keyword evidence="3" id="KW-1185">Reference proteome</keyword>
<dbReference type="InterPro" id="IPR008258">
    <property type="entry name" value="Transglycosylase_SLT_dom_1"/>
</dbReference>
<dbReference type="Pfam" id="PF01464">
    <property type="entry name" value="SLT"/>
    <property type="match status" value="1"/>
</dbReference>
<dbReference type="OrthoDB" id="9815778at2"/>
<evidence type="ECO:0000259" key="1">
    <source>
        <dbReference type="Pfam" id="PF01464"/>
    </source>
</evidence>
<sequence length="210" mass="22729">MTHSHRNSRGRTARTEHGKGVAGFLARDWQVVTALTLLLAGAVGLFLSDYGKTECALIDTPTVPNHGSSAIPDHLSGEVDKASDESGLPANVLAAQIEAESAWNPDAHSKAGAKGIAQFTDDTWETWGEGDPMNEKDAIAAQGRYMKFLRDQARDYADNEDQVNRYALAGYNAGPNAMKKAKGVPDIQETKLYVDKIMKLSDDKYAQSSC</sequence>
<name>A0A7K1LL33_9MICC</name>
<dbReference type="CDD" id="cd13399">
    <property type="entry name" value="Slt35-like"/>
    <property type="match status" value="1"/>
</dbReference>
<protein>
    <submittedName>
        <fullName evidence="2">Transglycosylase SLT domain-containing protein</fullName>
    </submittedName>
</protein>
<dbReference type="PANTHER" id="PTHR37423">
    <property type="entry name" value="SOLUBLE LYTIC MUREIN TRANSGLYCOSYLASE-RELATED"/>
    <property type="match status" value="1"/>
</dbReference>